<reference evidence="2" key="1">
    <citation type="submission" date="2021-05" db="EMBL/GenBank/DDBJ databases">
        <title>Energy efficiency and biological interactions define the core microbiome of deep oligotrophic groundwater.</title>
        <authorList>
            <person name="Mehrshad M."/>
            <person name="Lopez-Fernandez M."/>
            <person name="Bell E."/>
            <person name="Bernier-Latmani R."/>
            <person name="Bertilsson S."/>
            <person name="Dopson M."/>
        </authorList>
    </citation>
    <scope>NUCLEOTIDE SEQUENCE</scope>
    <source>
        <strain evidence="2">Modern_marine.mb.64</strain>
    </source>
</reference>
<dbReference type="GO" id="GO:0006974">
    <property type="term" value="P:DNA damage response"/>
    <property type="evidence" value="ECO:0007669"/>
    <property type="project" value="TreeGrafter"/>
</dbReference>
<evidence type="ECO:0000256" key="1">
    <source>
        <dbReference type="SAM" id="MobiDB-lite"/>
    </source>
</evidence>
<dbReference type="Proteomes" id="UP000777784">
    <property type="component" value="Unassembled WGS sequence"/>
</dbReference>
<dbReference type="Gene3D" id="3.30.70.2970">
    <property type="entry name" value="Protein of unknown function (DUF541), domain 2"/>
    <property type="match status" value="1"/>
</dbReference>
<evidence type="ECO:0000313" key="2">
    <source>
        <dbReference type="EMBL" id="MBU2689338.1"/>
    </source>
</evidence>
<dbReference type="PANTHER" id="PTHR34387">
    <property type="entry name" value="SLR1258 PROTEIN"/>
    <property type="match status" value="1"/>
</dbReference>
<protein>
    <submittedName>
        <fullName evidence="2">SIMPL domain-containing protein</fullName>
    </submittedName>
</protein>
<comment type="caution">
    <text evidence="2">The sequence shown here is derived from an EMBL/GenBank/DDBJ whole genome shotgun (WGS) entry which is preliminary data.</text>
</comment>
<gene>
    <name evidence="2" type="ORF">KJ970_00290</name>
</gene>
<dbReference type="Pfam" id="PF04402">
    <property type="entry name" value="SIMPL"/>
    <property type="match status" value="1"/>
</dbReference>
<feature type="compositionally biased region" description="Low complexity" evidence="1">
    <location>
        <begin position="163"/>
        <end position="172"/>
    </location>
</feature>
<organism evidence="2 3">
    <name type="scientific">Eiseniibacteriota bacterium</name>
    <dbReference type="NCBI Taxonomy" id="2212470"/>
    <lineage>
        <taxon>Bacteria</taxon>
        <taxon>Candidatus Eiseniibacteriota</taxon>
    </lineage>
</organism>
<dbReference type="PANTHER" id="PTHR34387:SF1">
    <property type="entry name" value="PERIPLASMIC IMMUNOGENIC PROTEIN"/>
    <property type="match status" value="1"/>
</dbReference>
<dbReference type="EMBL" id="JAHJDP010000002">
    <property type="protein sequence ID" value="MBU2689338.1"/>
    <property type="molecule type" value="Genomic_DNA"/>
</dbReference>
<evidence type="ECO:0000313" key="3">
    <source>
        <dbReference type="Proteomes" id="UP000777784"/>
    </source>
</evidence>
<sequence length="193" mass="20926">MITVSGYAKVLVVPDEAVLTLGIDTRDPDLAAAKKANDESMESFLQITAEKGIPEEEIVTGHLYIRPQSDVRTPRRGSREYLVRRTVAITLKDLSGFEELMTAALGAGINKVHDIEFRTSKLREHKDEARKIALEAAREKADAMAATLGQSIGRPLKIREDGSSGTSTGMDGPTPPGQISVTAMVSVTFEMID</sequence>
<dbReference type="AlphaFoldDB" id="A0A948RTL8"/>
<name>A0A948RTL8_UNCEI</name>
<dbReference type="InterPro" id="IPR052022">
    <property type="entry name" value="26kDa_periplasmic_antigen"/>
</dbReference>
<accession>A0A948RTL8</accession>
<dbReference type="Gene3D" id="3.30.110.170">
    <property type="entry name" value="Protein of unknown function (DUF541), domain 1"/>
    <property type="match status" value="1"/>
</dbReference>
<proteinExistence type="predicted"/>
<feature type="region of interest" description="Disordered" evidence="1">
    <location>
        <begin position="155"/>
        <end position="180"/>
    </location>
</feature>
<dbReference type="InterPro" id="IPR007497">
    <property type="entry name" value="SIMPL/DUF541"/>
</dbReference>